<organism evidence="3">
    <name type="scientific">Mytilinidion resinicola</name>
    <dbReference type="NCBI Taxonomy" id="574789"/>
    <lineage>
        <taxon>Eukaryota</taxon>
        <taxon>Fungi</taxon>
        <taxon>Dikarya</taxon>
        <taxon>Ascomycota</taxon>
        <taxon>Pezizomycotina</taxon>
        <taxon>Dothideomycetes</taxon>
        <taxon>Pleosporomycetidae</taxon>
        <taxon>Mytilinidiales</taxon>
        <taxon>Mytilinidiaceae</taxon>
        <taxon>Mytilinidion</taxon>
    </lineage>
</organism>
<reference evidence="5" key="2">
    <citation type="submission" date="2020-04" db="EMBL/GenBank/DDBJ databases">
        <authorList>
            <consortium name="NCBI Genome Project"/>
        </authorList>
    </citation>
    <scope>NUCLEOTIDE SEQUENCE</scope>
    <source>
        <strain evidence="5">CBS 304.34</strain>
    </source>
</reference>
<dbReference type="PANTHER" id="PTHR33112">
    <property type="entry name" value="DOMAIN PROTEIN, PUTATIVE-RELATED"/>
    <property type="match status" value="1"/>
</dbReference>
<sequence>MSLCKLCINIFVPPQEPKKPEDPKPSRNPTWRKKPRLCGMGKRNSAAPIGSANHLTIESLRESAKAGCYICSRILPELEGKDPLDIPPKVALTSNTLSNPRQDDNGKDRYLSFWNSTPQGNEDQTLASFVLHPVSVSNPFLDYQASVNTGSDECFQLAARWMQECETTHESCCKGANESWYPARLLDSGDGIGLDRVRLMKPELEHPLGPYATVLHHPHCDSQIKLLKRNHDDFLHSIPLSNLPKTWSDAMTIAKRLGIRYIWIDALCVLQDCEEEQQQNSFQESEIYRKSWVTISAAGSINDDEGCFFDRDSRTIERVHVDLPAAHGADGLQKFTLGRRVEWYFWEKLFEQPLLEKAESFQKRLFARRVLHMGRDQLFWECEKADCCELFPSSIPRHLELHNNFATKRSYARYRQGNATESLAHLTGDGVTEAAKQQVNAVIWESITKSYSQCTPTVPEAKLPALSNIAREMSQVFKGDEYLAGTWKSQLPRALLWQTTGKQGTHRSQRYRAPSWSWASVDGEIQWQGVPLPSYPATIDYALVSPIDDPLGRVDGGVLRITSNFGLVNWRRCERCTGYTSHKDMSIPDDGYGFSHRDFSLDEPIHHSAFNVNLDDPSEALTGDLFVLLVAWSYGTFFDPVSQMPDRRSGPYLLFLTRVQGTTNFFRRVAVGWNCDYFPTEWIESLPRETIFLV</sequence>
<evidence type="ECO:0000313" key="3">
    <source>
        <dbReference type="EMBL" id="KAF2802742.1"/>
    </source>
</evidence>
<dbReference type="GeneID" id="54469490"/>
<evidence type="ECO:0000313" key="5">
    <source>
        <dbReference type="RefSeq" id="XP_033569706.1"/>
    </source>
</evidence>
<feature type="region of interest" description="Disordered" evidence="1">
    <location>
        <begin position="85"/>
        <end position="107"/>
    </location>
</feature>
<dbReference type="PANTHER" id="PTHR33112:SF15">
    <property type="entry name" value="HETEROKARYON INCOMPATIBILITY DOMAIN-CONTAINING PROTEIN"/>
    <property type="match status" value="1"/>
</dbReference>
<evidence type="ECO:0000256" key="1">
    <source>
        <dbReference type="SAM" id="MobiDB-lite"/>
    </source>
</evidence>
<protein>
    <recommendedName>
        <fullName evidence="2">Heterokaryon incompatibility domain-containing protein</fullName>
    </recommendedName>
</protein>
<dbReference type="InterPro" id="IPR010730">
    <property type="entry name" value="HET"/>
</dbReference>
<feature type="domain" description="Heterokaryon incompatibility" evidence="2">
    <location>
        <begin position="235"/>
        <end position="323"/>
    </location>
</feature>
<reference evidence="5" key="3">
    <citation type="submission" date="2025-04" db="UniProtKB">
        <authorList>
            <consortium name="RefSeq"/>
        </authorList>
    </citation>
    <scope>IDENTIFICATION</scope>
    <source>
        <strain evidence="5">CBS 304.34</strain>
    </source>
</reference>
<keyword evidence="4" id="KW-1185">Reference proteome</keyword>
<evidence type="ECO:0000259" key="2">
    <source>
        <dbReference type="Pfam" id="PF06985"/>
    </source>
</evidence>
<dbReference type="EMBL" id="MU003721">
    <property type="protein sequence ID" value="KAF2802742.1"/>
    <property type="molecule type" value="Genomic_DNA"/>
</dbReference>
<gene>
    <name evidence="3 5" type="ORF">BDZ99DRAFT_576624</name>
</gene>
<dbReference type="Pfam" id="PF06985">
    <property type="entry name" value="HET"/>
    <property type="match status" value="1"/>
</dbReference>
<feature type="compositionally biased region" description="Basic and acidic residues" evidence="1">
    <location>
        <begin position="16"/>
        <end position="25"/>
    </location>
</feature>
<dbReference type="OrthoDB" id="2958217at2759"/>
<proteinExistence type="predicted"/>
<name>A0A6A6Y1U1_9PEZI</name>
<accession>A0A6A6Y1U1</accession>
<dbReference type="AlphaFoldDB" id="A0A6A6Y1U1"/>
<dbReference type="RefSeq" id="XP_033569706.1">
    <property type="nucleotide sequence ID" value="XM_033728597.1"/>
</dbReference>
<reference evidence="3 5" key="1">
    <citation type="journal article" date="2020" name="Stud. Mycol.">
        <title>101 Dothideomycetes genomes: a test case for predicting lifestyles and emergence of pathogens.</title>
        <authorList>
            <person name="Haridas S."/>
            <person name="Albert R."/>
            <person name="Binder M."/>
            <person name="Bloem J."/>
            <person name="Labutti K."/>
            <person name="Salamov A."/>
            <person name="Andreopoulos B."/>
            <person name="Baker S."/>
            <person name="Barry K."/>
            <person name="Bills G."/>
            <person name="Bluhm B."/>
            <person name="Cannon C."/>
            <person name="Castanera R."/>
            <person name="Culley D."/>
            <person name="Daum C."/>
            <person name="Ezra D."/>
            <person name="Gonzalez J."/>
            <person name="Henrissat B."/>
            <person name="Kuo A."/>
            <person name="Liang C."/>
            <person name="Lipzen A."/>
            <person name="Lutzoni F."/>
            <person name="Magnuson J."/>
            <person name="Mondo S."/>
            <person name="Nolan M."/>
            <person name="Ohm R."/>
            <person name="Pangilinan J."/>
            <person name="Park H.-J."/>
            <person name="Ramirez L."/>
            <person name="Alfaro M."/>
            <person name="Sun H."/>
            <person name="Tritt A."/>
            <person name="Yoshinaga Y."/>
            <person name="Zwiers L.-H."/>
            <person name="Turgeon B."/>
            <person name="Goodwin S."/>
            <person name="Spatafora J."/>
            <person name="Crous P."/>
            <person name="Grigoriev I."/>
        </authorList>
    </citation>
    <scope>NUCLEOTIDE SEQUENCE</scope>
    <source>
        <strain evidence="3 5">CBS 304.34</strain>
    </source>
</reference>
<evidence type="ECO:0000313" key="4">
    <source>
        <dbReference type="Proteomes" id="UP000504636"/>
    </source>
</evidence>
<feature type="region of interest" description="Disordered" evidence="1">
    <location>
        <begin position="15"/>
        <end position="45"/>
    </location>
</feature>
<dbReference type="Proteomes" id="UP000504636">
    <property type="component" value="Unplaced"/>
</dbReference>